<dbReference type="EC" id="3.1.4.11" evidence="2"/>
<keyword evidence="2" id="KW-0442">Lipid degradation</keyword>
<dbReference type="InterPro" id="IPR035892">
    <property type="entry name" value="C2_domain_sf"/>
</dbReference>
<evidence type="ECO:0000256" key="2">
    <source>
        <dbReference type="RuleBase" id="RU361133"/>
    </source>
</evidence>
<protein>
    <recommendedName>
        <fullName evidence="2">Phosphoinositide phospholipase C</fullName>
        <ecNumber evidence="2">3.1.4.11</ecNumber>
    </recommendedName>
</protein>
<keyword evidence="2" id="KW-0378">Hydrolase</keyword>
<dbReference type="GO" id="GO:0004435">
    <property type="term" value="F:phosphatidylinositol-4,5-bisphosphate phospholipase C activity"/>
    <property type="evidence" value="ECO:0007669"/>
    <property type="project" value="UniProtKB-EC"/>
</dbReference>
<dbReference type="Pfam" id="PF00388">
    <property type="entry name" value="PI-PLC-X"/>
    <property type="match status" value="1"/>
</dbReference>
<dbReference type="InterPro" id="IPR017946">
    <property type="entry name" value="PLC-like_Pdiesterase_TIM-brl"/>
</dbReference>
<dbReference type="InterPro" id="IPR001192">
    <property type="entry name" value="PI-PLC_fam"/>
</dbReference>
<dbReference type="Proteomes" id="UP000054217">
    <property type="component" value="Unassembled WGS sequence"/>
</dbReference>
<dbReference type="InterPro" id="IPR000008">
    <property type="entry name" value="C2_dom"/>
</dbReference>
<evidence type="ECO:0000313" key="5">
    <source>
        <dbReference type="Proteomes" id="UP000054217"/>
    </source>
</evidence>
<dbReference type="SUPFAM" id="SSF49562">
    <property type="entry name" value="C2 domain (Calcium/lipid-binding domain, CaLB)"/>
    <property type="match status" value="1"/>
</dbReference>
<accession>A0A0C3NNW0</accession>
<dbReference type="Pfam" id="PF00387">
    <property type="entry name" value="PI-PLC-Y"/>
    <property type="match status" value="1"/>
</dbReference>
<keyword evidence="5" id="KW-1185">Reference proteome</keyword>
<dbReference type="PRINTS" id="PR00390">
    <property type="entry name" value="PHPHLIPASEC"/>
</dbReference>
<dbReference type="OrthoDB" id="269822at2759"/>
<dbReference type="SMART" id="SM00148">
    <property type="entry name" value="PLCXc"/>
    <property type="match status" value="1"/>
</dbReference>
<dbReference type="PANTHER" id="PTHR10336">
    <property type="entry name" value="PHOSPHOINOSITIDE-SPECIFIC PHOSPHOLIPASE C FAMILY PROTEIN"/>
    <property type="match status" value="1"/>
</dbReference>
<dbReference type="STRING" id="870435.A0A0C3NNW0"/>
<dbReference type="HOGENOM" id="CLU_002738_3_1_1"/>
<dbReference type="AlphaFoldDB" id="A0A0C3NNW0"/>
<evidence type="ECO:0000256" key="1">
    <source>
        <dbReference type="ARBA" id="ARBA00023224"/>
    </source>
</evidence>
<gene>
    <name evidence="4" type="ORF">M404DRAFT_1002185</name>
</gene>
<dbReference type="GO" id="GO:0051209">
    <property type="term" value="P:release of sequestered calcium ion into cytosol"/>
    <property type="evidence" value="ECO:0007669"/>
    <property type="project" value="TreeGrafter"/>
</dbReference>
<reference evidence="5" key="2">
    <citation type="submission" date="2015-01" db="EMBL/GenBank/DDBJ databases">
        <title>Evolutionary Origins and Diversification of the Mycorrhizal Mutualists.</title>
        <authorList>
            <consortium name="DOE Joint Genome Institute"/>
            <consortium name="Mycorrhizal Genomics Consortium"/>
            <person name="Kohler A."/>
            <person name="Kuo A."/>
            <person name="Nagy L.G."/>
            <person name="Floudas D."/>
            <person name="Copeland A."/>
            <person name="Barry K.W."/>
            <person name="Cichocki N."/>
            <person name="Veneault-Fourrey C."/>
            <person name="LaButti K."/>
            <person name="Lindquist E.A."/>
            <person name="Lipzen A."/>
            <person name="Lundell T."/>
            <person name="Morin E."/>
            <person name="Murat C."/>
            <person name="Riley R."/>
            <person name="Ohm R."/>
            <person name="Sun H."/>
            <person name="Tunlid A."/>
            <person name="Henrissat B."/>
            <person name="Grigoriev I.V."/>
            <person name="Hibbett D.S."/>
            <person name="Martin F."/>
        </authorList>
    </citation>
    <scope>NUCLEOTIDE SEQUENCE [LARGE SCALE GENOMIC DNA]</scope>
    <source>
        <strain evidence="5">Marx 270</strain>
    </source>
</reference>
<dbReference type="EMBL" id="KN831981">
    <property type="protein sequence ID" value="KIO02575.1"/>
    <property type="molecule type" value="Genomic_DNA"/>
</dbReference>
<keyword evidence="1" id="KW-0807">Transducer</keyword>
<dbReference type="InterPro" id="IPR001711">
    <property type="entry name" value="PLipase_C_Pinositol-sp_Y"/>
</dbReference>
<dbReference type="Pfam" id="PF00168">
    <property type="entry name" value="C2"/>
    <property type="match status" value="1"/>
</dbReference>
<evidence type="ECO:0000313" key="4">
    <source>
        <dbReference type="EMBL" id="KIO02575.1"/>
    </source>
</evidence>
<dbReference type="SUPFAM" id="SSF51695">
    <property type="entry name" value="PLC-like phosphodiesterases"/>
    <property type="match status" value="1"/>
</dbReference>
<proteinExistence type="predicted"/>
<dbReference type="PROSITE" id="PS50007">
    <property type="entry name" value="PIPLC_X_DOMAIN"/>
    <property type="match status" value="1"/>
</dbReference>
<dbReference type="GO" id="GO:0048015">
    <property type="term" value="P:phosphatidylinositol-mediated signaling"/>
    <property type="evidence" value="ECO:0007669"/>
    <property type="project" value="TreeGrafter"/>
</dbReference>
<dbReference type="SMART" id="SM00149">
    <property type="entry name" value="PLCYc"/>
    <property type="match status" value="1"/>
</dbReference>
<dbReference type="GO" id="GO:0016042">
    <property type="term" value="P:lipid catabolic process"/>
    <property type="evidence" value="ECO:0007669"/>
    <property type="project" value="UniProtKB-KW"/>
</dbReference>
<sequence length="547" mass="60737">MLASTIASVSEWLRGTRMPVGSRHDDIQLLSEHLGVDTELNINPPVGYSVRLSPEVLAFLADESVDTFELLQQAAVHVPLVDDTLPLRNYFISSSHNTYLVSWQIFGRASAEAYTHVLSRNARCIEIDVWSSSKGPIVTHGYTLSRSVPFSSVCEAIGAAVTAGSKEDTPSDVGNGNVNDWPVFVSLECHVPVEKQDEIVEIMKKAWGRKLVTKADTASLPPGDMVSPRDLKGRIVLMVEYYPDDIRSDTSGMAPSCGTPILSDYDHSSYDANPQLVSPHRHAKIAESLADLGFYARSMKPDKGWEHTDFPDPPYPPNLMLNVDETSIVSLMPQKLSDLVISAECYLRRVYPSGLRLNSSNLDPLKEWQNGTQIACLNWQHYDEEMQLNEGLFAGTMGYVVKPSQELTQGSRNIHFTGEIIGVSSLPLPERHETFSAYISVELLQVTGKQSWRTAKVESSGVGGVIDFTWRESFKWQFNADEFTFLRLRVYRSDEFGPHECLAIFCGRISQLQPGWKIIRLLNTKGKHVGATVLCRFAVTGPGALEA</sequence>
<dbReference type="PROSITE" id="PS50008">
    <property type="entry name" value="PIPLC_Y_DOMAIN"/>
    <property type="match status" value="1"/>
</dbReference>
<organism evidence="4 5">
    <name type="scientific">Pisolithus tinctorius Marx 270</name>
    <dbReference type="NCBI Taxonomy" id="870435"/>
    <lineage>
        <taxon>Eukaryota</taxon>
        <taxon>Fungi</taxon>
        <taxon>Dikarya</taxon>
        <taxon>Basidiomycota</taxon>
        <taxon>Agaricomycotina</taxon>
        <taxon>Agaricomycetes</taxon>
        <taxon>Agaricomycetidae</taxon>
        <taxon>Boletales</taxon>
        <taxon>Sclerodermatineae</taxon>
        <taxon>Pisolithaceae</taxon>
        <taxon>Pisolithus</taxon>
    </lineage>
</organism>
<feature type="domain" description="PI-PLC Y-box" evidence="3">
    <location>
        <begin position="320"/>
        <end position="404"/>
    </location>
</feature>
<dbReference type="Gene3D" id="2.60.40.150">
    <property type="entry name" value="C2 domain"/>
    <property type="match status" value="1"/>
</dbReference>
<dbReference type="PANTHER" id="PTHR10336:SF169">
    <property type="entry name" value="PHOSPHOINOSITIDE PHOSPHOLIPASE C"/>
    <property type="match status" value="1"/>
</dbReference>
<reference evidence="4 5" key="1">
    <citation type="submission" date="2014-04" db="EMBL/GenBank/DDBJ databases">
        <authorList>
            <consortium name="DOE Joint Genome Institute"/>
            <person name="Kuo A."/>
            <person name="Kohler A."/>
            <person name="Costa M.D."/>
            <person name="Nagy L.G."/>
            <person name="Floudas D."/>
            <person name="Copeland A."/>
            <person name="Barry K.W."/>
            <person name="Cichocki N."/>
            <person name="Veneault-Fourrey C."/>
            <person name="LaButti K."/>
            <person name="Lindquist E.A."/>
            <person name="Lipzen A."/>
            <person name="Lundell T."/>
            <person name="Morin E."/>
            <person name="Murat C."/>
            <person name="Sun H."/>
            <person name="Tunlid A."/>
            <person name="Henrissat B."/>
            <person name="Grigoriev I.V."/>
            <person name="Hibbett D.S."/>
            <person name="Martin F."/>
            <person name="Nordberg H.P."/>
            <person name="Cantor M.N."/>
            <person name="Hua S.X."/>
        </authorList>
    </citation>
    <scope>NUCLEOTIDE SEQUENCE [LARGE SCALE GENOMIC DNA]</scope>
    <source>
        <strain evidence="4 5">Marx 270</strain>
    </source>
</reference>
<dbReference type="Gene3D" id="3.20.20.190">
    <property type="entry name" value="Phosphatidylinositol (PI) phosphodiesterase"/>
    <property type="match status" value="1"/>
</dbReference>
<name>A0A0C3NNW0_PISTI</name>
<evidence type="ECO:0000259" key="3">
    <source>
        <dbReference type="PROSITE" id="PS50008"/>
    </source>
</evidence>
<keyword evidence="2" id="KW-0443">Lipid metabolism</keyword>
<comment type="catalytic activity">
    <reaction evidence="2">
        <text>a 1,2-diacyl-sn-glycero-3-phospho-(1D-myo-inositol-4,5-bisphosphate) + H2O = 1D-myo-inositol 1,4,5-trisphosphate + a 1,2-diacyl-sn-glycerol + H(+)</text>
        <dbReference type="Rhea" id="RHEA:33179"/>
        <dbReference type="ChEBI" id="CHEBI:15377"/>
        <dbReference type="ChEBI" id="CHEBI:15378"/>
        <dbReference type="ChEBI" id="CHEBI:17815"/>
        <dbReference type="ChEBI" id="CHEBI:58456"/>
        <dbReference type="ChEBI" id="CHEBI:203600"/>
        <dbReference type="EC" id="3.1.4.11"/>
    </reaction>
</comment>
<dbReference type="InterPro" id="IPR000909">
    <property type="entry name" value="PLipase_C_PInositol-sp_X_dom"/>
</dbReference>
<dbReference type="InParanoid" id="A0A0C3NNW0"/>